<dbReference type="EMBL" id="JAHJDP010000100">
    <property type="protein sequence ID" value="MBU2692823.1"/>
    <property type="molecule type" value="Genomic_DNA"/>
</dbReference>
<dbReference type="Gene3D" id="2.160.20.80">
    <property type="entry name" value="E3 ubiquitin-protein ligase SopA"/>
    <property type="match status" value="3"/>
</dbReference>
<comment type="caution">
    <text evidence="3">The sequence shown here is derived from an EMBL/GenBank/DDBJ whole genome shotgun (WGS) entry which is preliminary data.</text>
</comment>
<name>A0A948RXF8_UNCEI</name>
<dbReference type="InterPro" id="IPR051082">
    <property type="entry name" value="Pentapeptide-BTB/POZ_domain"/>
</dbReference>
<dbReference type="PANTHER" id="PTHR14136">
    <property type="entry name" value="BTB_POZ DOMAIN-CONTAINING PROTEIN KCTD9"/>
    <property type="match status" value="1"/>
</dbReference>
<dbReference type="Pfam" id="PF09937">
    <property type="entry name" value="DUF2169"/>
    <property type="match status" value="1"/>
</dbReference>
<evidence type="ECO:0000313" key="4">
    <source>
        <dbReference type="Proteomes" id="UP000777784"/>
    </source>
</evidence>
<dbReference type="InterPro" id="IPR018683">
    <property type="entry name" value="DUF2169"/>
</dbReference>
<dbReference type="AlphaFoldDB" id="A0A948RXF8"/>
<sequence>MNILNETPFQAAPLVGRMNFPGYSMTFIVKGTFDITNGGVAVPADDQAFPTGDEPYPDDEEGICGCRYESDFAFFKPRADLLLAGKCHTSGKRPQTVCRVTFQVGDRSHSLNVIGNRHWRGSFGALGGMSDPEPFTEMELRYESSFGGEGFKANPTGKGNSKRKLENGKNVKELPNIEDPRNLISSPSHHPDPAGFGALGRMWELRASKLGTYKGNWLKERWPWFPKDFDWSYFNAAPPELQLEGYLRGDEKLYFENLHPEFPQYRSQLPGLKIRTFLNLKSQTVGGGDAFSEIPMNLDTLWVDMEAEKLVLVWRGVAEIQSDDYEEIRHIIIATENLSDERKPAGHYQSLLIEPSLVSEMDREDETDSIMEEPPGETAEEKDGRLRGELGSTPASVSPMAIIVKERAAEEEGLSGRDLTGIDLTGIVLRKANLREVAFANAILRNCDLSEADLTEADLTGADLSNANLSGALLKDADLTHADLTKANLSGAILNDAIFEQAKLQEAVLNGATALHTIFCEADLARAKMQKCDFQGADFSCADLSEAEFQGSNLKEASVEGASGRDVNMSEADLTKIRASEKCDFTQGLFINIQGFESIWEEACLNQADFTGAQMERATFEKASLANANFLGAVLKGSRFIKASLCEAKMQKTNLFQGSLEKADLTRADFSGSNLYEVELLDAVLSGIRLDGANLKMTKLAELKR</sequence>
<organism evidence="3 4">
    <name type="scientific">Eiseniibacteriota bacterium</name>
    <dbReference type="NCBI Taxonomy" id="2212470"/>
    <lineage>
        <taxon>Bacteria</taxon>
        <taxon>Candidatus Eiseniibacteriota</taxon>
    </lineage>
</organism>
<feature type="region of interest" description="Disordered" evidence="1">
    <location>
        <begin position="360"/>
        <end position="391"/>
    </location>
</feature>
<proteinExistence type="predicted"/>
<feature type="region of interest" description="Disordered" evidence="1">
    <location>
        <begin position="147"/>
        <end position="191"/>
    </location>
</feature>
<dbReference type="SUPFAM" id="SSF141571">
    <property type="entry name" value="Pentapeptide repeat-like"/>
    <property type="match status" value="2"/>
</dbReference>
<dbReference type="Proteomes" id="UP000777784">
    <property type="component" value="Unassembled WGS sequence"/>
</dbReference>
<dbReference type="PANTHER" id="PTHR14136:SF17">
    <property type="entry name" value="BTB_POZ DOMAIN-CONTAINING PROTEIN KCTD9"/>
    <property type="match status" value="1"/>
</dbReference>
<feature type="compositionally biased region" description="Basic and acidic residues" evidence="1">
    <location>
        <begin position="379"/>
        <end position="388"/>
    </location>
</feature>
<evidence type="ECO:0000259" key="2">
    <source>
        <dbReference type="Pfam" id="PF09937"/>
    </source>
</evidence>
<feature type="compositionally biased region" description="Acidic residues" evidence="1">
    <location>
        <begin position="362"/>
        <end position="378"/>
    </location>
</feature>
<feature type="domain" description="DUF2169" evidence="2">
    <location>
        <begin position="25"/>
        <end position="315"/>
    </location>
</feature>
<gene>
    <name evidence="3" type="ORF">KJ970_18040</name>
</gene>
<feature type="compositionally biased region" description="Basic and acidic residues" evidence="1">
    <location>
        <begin position="163"/>
        <end position="172"/>
    </location>
</feature>
<dbReference type="InterPro" id="IPR001646">
    <property type="entry name" value="5peptide_repeat"/>
</dbReference>
<protein>
    <submittedName>
        <fullName evidence="3">Pentapeptide repeat-containing protein</fullName>
    </submittedName>
</protein>
<accession>A0A948RXF8</accession>
<evidence type="ECO:0000313" key="3">
    <source>
        <dbReference type="EMBL" id="MBU2692823.1"/>
    </source>
</evidence>
<evidence type="ECO:0000256" key="1">
    <source>
        <dbReference type="SAM" id="MobiDB-lite"/>
    </source>
</evidence>
<dbReference type="Pfam" id="PF00805">
    <property type="entry name" value="Pentapeptide"/>
    <property type="match status" value="5"/>
</dbReference>
<reference evidence="3" key="1">
    <citation type="submission" date="2021-05" db="EMBL/GenBank/DDBJ databases">
        <title>Energy efficiency and biological interactions define the core microbiome of deep oligotrophic groundwater.</title>
        <authorList>
            <person name="Mehrshad M."/>
            <person name="Lopez-Fernandez M."/>
            <person name="Bell E."/>
            <person name="Bernier-Latmani R."/>
            <person name="Bertilsson S."/>
            <person name="Dopson M."/>
        </authorList>
    </citation>
    <scope>NUCLEOTIDE SEQUENCE</scope>
    <source>
        <strain evidence="3">Modern_marine.mb.64</strain>
    </source>
</reference>